<keyword evidence="2" id="KW-1185">Reference proteome</keyword>
<dbReference type="EMBL" id="JBBUTF010000005">
    <property type="protein sequence ID" value="MEK8025683.1"/>
    <property type="molecule type" value="Genomic_DNA"/>
</dbReference>
<keyword evidence="1" id="KW-0808">Transferase</keyword>
<organism evidence="1 2">
    <name type="scientific">Pseudaquabacterium rugosum</name>
    <dbReference type="NCBI Taxonomy" id="2984194"/>
    <lineage>
        <taxon>Bacteria</taxon>
        <taxon>Pseudomonadati</taxon>
        <taxon>Pseudomonadota</taxon>
        <taxon>Betaproteobacteria</taxon>
        <taxon>Burkholderiales</taxon>
        <taxon>Sphaerotilaceae</taxon>
        <taxon>Pseudaquabacterium</taxon>
    </lineage>
</organism>
<comment type="caution">
    <text evidence="1">The sequence shown here is derived from an EMBL/GenBank/DDBJ whole genome shotgun (WGS) entry which is preliminary data.</text>
</comment>
<protein>
    <submittedName>
        <fullName evidence="1">Glycosyl transferase</fullName>
    </submittedName>
</protein>
<dbReference type="Proteomes" id="UP001368500">
    <property type="component" value="Unassembled WGS sequence"/>
</dbReference>
<dbReference type="InterPro" id="IPR029044">
    <property type="entry name" value="Nucleotide-diphossugar_trans"/>
</dbReference>
<accession>A0ABU9B7X3</accession>
<dbReference type="RefSeq" id="WP_341373460.1">
    <property type="nucleotide sequence ID" value="NZ_JBBUTF010000005.1"/>
</dbReference>
<gene>
    <name evidence="1" type="ORF">AACH11_06895</name>
</gene>
<name>A0ABU9B7X3_9BURK</name>
<evidence type="ECO:0000313" key="2">
    <source>
        <dbReference type="Proteomes" id="UP001368500"/>
    </source>
</evidence>
<dbReference type="GO" id="GO:0016740">
    <property type="term" value="F:transferase activity"/>
    <property type="evidence" value="ECO:0007669"/>
    <property type="project" value="UniProtKB-KW"/>
</dbReference>
<proteinExistence type="predicted"/>
<reference evidence="1 2" key="1">
    <citation type="submission" date="2024-04" db="EMBL/GenBank/DDBJ databases">
        <title>Novel species of the genus Ideonella isolated from streams.</title>
        <authorList>
            <person name="Lu H."/>
        </authorList>
    </citation>
    <scope>NUCLEOTIDE SEQUENCE [LARGE SCALE GENOMIC DNA]</scope>
    <source>
        <strain evidence="1 2">BYS139W</strain>
    </source>
</reference>
<evidence type="ECO:0000313" key="1">
    <source>
        <dbReference type="EMBL" id="MEK8025683.1"/>
    </source>
</evidence>
<sequence>MPSHPHLKQVVCVKWGTLFGPEYVNRMYGMVKRNVTTPFKLVCLTDDPAGIREEVECHELPELGVPHPERTIGKWRKQILWARTLPGLTGTALFIDLDSVIVDNIDDYFSIGEASDVYVARNWARPLEKLGQTSVFRFPVGGNPHLLDDFRNSPQKIADEYGFEQHYVTARVTGGVKFWPETWTKHFRLHCLPPFPLRYFMQAKIPKGAKIITFPGGPNPDDIQECRWNKNAPAFRSRLDHIKAVRDEKTRVDKNPRRHLMRYVLPTDWIAQHWKD</sequence>
<dbReference type="SUPFAM" id="SSF53448">
    <property type="entry name" value="Nucleotide-diphospho-sugar transferases"/>
    <property type="match status" value="1"/>
</dbReference>